<dbReference type="AlphaFoldDB" id="W1IPW7"/>
<name>W1IPW7_9GAMM</name>
<sequence>MNLKYIEYIRIIMCFTQGYKIWHSKNPLPEKQEVICWWDKLNQLI</sequence>
<dbReference type="Proteomes" id="UP000019197">
    <property type="component" value="Unassembled WGS sequence"/>
</dbReference>
<reference evidence="1 2" key="1">
    <citation type="submission" date="2013-11" db="EMBL/GenBank/DDBJ databases">
        <title>Draft genome sequence and annotation of the entomopathogenic bacterium, Xenorhabdus cabanillasi strain JM26.</title>
        <authorList>
            <person name="Gualtieri M."/>
            <person name="Ogier J.C."/>
            <person name="Pages S."/>
            <person name="Givaudan A."/>
            <person name="Gaudriault S."/>
        </authorList>
    </citation>
    <scope>NUCLEOTIDE SEQUENCE [LARGE SCALE GENOMIC DNA]</scope>
    <source>
        <strain evidence="1 2">JM26</strain>
    </source>
</reference>
<protein>
    <submittedName>
        <fullName evidence="1">Uncharacterized protein</fullName>
    </submittedName>
</protein>
<gene>
    <name evidence="1" type="ORF">XCR1_1540014</name>
</gene>
<accession>W1IPW7</accession>
<comment type="caution">
    <text evidence="1">The sequence shown here is derived from an EMBL/GenBank/DDBJ whole genome shotgun (WGS) entry which is preliminary data.</text>
</comment>
<evidence type="ECO:0000313" key="2">
    <source>
        <dbReference type="Proteomes" id="UP000019197"/>
    </source>
</evidence>
<evidence type="ECO:0000313" key="1">
    <source>
        <dbReference type="EMBL" id="CDL80459.1"/>
    </source>
</evidence>
<proteinExistence type="predicted"/>
<organism evidence="1 2">
    <name type="scientific">Xenorhabdus cabanillasii JM26</name>
    <dbReference type="NCBI Taxonomy" id="1427517"/>
    <lineage>
        <taxon>Bacteria</taxon>
        <taxon>Pseudomonadati</taxon>
        <taxon>Pseudomonadota</taxon>
        <taxon>Gammaproteobacteria</taxon>
        <taxon>Enterobacterales</taxon>
        <taxon>Morganellaceae</taxon>
        <taxon>Xenorhabdus</taxon>
    </lineage>
</organism>
<dbReference type="EMBL" id="CBXE010000062">
    <property type="protein sequence ID" value="CDL80459.1"/>
    <property type="molecule type" value="Genomic_DNA"/>
</dbReference>